<name>A0AAJ5YYP2_9BASI</name>
<feature type="transmembrane region" description="Helical" evidence="2">
    <location>
        <begin position="509"/>
        <end position="529"/>
    </location>
</feature>
<feature type="transmembrane region" description="Helical" evidence="2">
    <location>
        <begin position="469"/>
        <end position="489"/>
    </location>
</feature>
<feature type="compositionally biased region" description="Polar residues" evidence="1">
    <location>
        <begin position="13"/>
        <end position="23"/>
    </location>
</feature>
<evidence type="ECO:0008006" key="5">
    <source>
        <dbReference type="Google" id="ProtNLM"/>
    </source>
</evidence>
<keyword evidence="2" id="KW-0812">Transmembrane</keyword>
<feature type="transmembrane region" description="Helical" evidence="2">
    <location>
        <begin position="287"/>
        <end position="307"/>
    </location>
</feature>
<feature type="transmembrane region" description="Helical" evidence="2">
    <location>
        <begin position="156"/>
        <end position="173"/>
    </location>
</feature>
<dbReference type="EMBL" id="CP119916">
    <property type="protein sequence ID" value="WFD14360.1"/>
    <property type="molecule type" value="Genomic_DNA"/>
</dbReference>
<sequence length="604" mass="67861">MVAVKGDSGIETFNTVAQDSVSGSVDDELSRSDTEESDSDYELPVSASTPNLMEAMDRIKRSVSFSSLQNISSGTHSEVRRQIQKKLWRPQDDEAKIPTDWERLMIHVIRGASRAFTLAYGLRGSVNFLFVIVKALRSRKPIIKRDLKMAFTSEATIRFALCFGIWASIFKFTNNALRLITPRRIKPRNANRRLAHSTPKPTMRIEKDGNLTLAASQDTKGLKSEWKHISSLDPRSRKWHAYLAGAVSSIALVVLKRDFVRSLGTHLFVRGLEGTCRMANRAGYLCVPYGSVLVFGLANVQIMLSWLGAPQYLERSYKAWIDKASGLSPEVIRSYTLSLTLGGPSPWDLVHLMGGEIPKPVSTNPLKFSDVPPNAVAPLGVSGEMIRRIYRWCDDGNPSRFPTCGLQHMYTTNHFVSTVRNYWISWKFVIPVYLTLYFVPLLFLRPKLLLKTPLLTSVRTLLAATRSSAFLATYVLIVKSALCILYASADGITHSWLKNYAVMRRLSDLLVDHRMMGLAGFLSCLSLFVEHHRRRNELTMYVLPKALESFWKSGRARGIFPHILMGDYILAAAGLSMIMGAYAENPQNLSKIVSLVLYQFLGRN</sequence>
<evidence type="ECO:0000313" key="4">
    <source>
        <dbReference type="Proteomes" id="UP001217582"/>
    </source>
</evidence>
<evidence type="ECO:0000256" key="1">
    <source>
        <dbReference type="SAM" id="MobiDB-lite"/>
    </source>
</evidence>
<evidence type="ECO:0000256" key="2">
    <source>
        <dbReference type="SAM" id="Phobius"/>
    </source>
</evidence>
<feature type="transmembrane region" description="Helical" evidence="2">
    <location>
        <begin position="423"/>
        <end position="444"/>
    </location>
</feature>
<keyword evidence="2" id="KW-1133">Transmembrane helix</keyword>
<dbReference type="InterPro" id="IPR026749">
    <property type="entry name" value="Tmem135"/>
</dbReference>
<keyword evidence="4" id="KW-1185">Reference proteome</keyword>
<protein>
    <recommendedName>
        <fullName evidence="5">Transmembrane protein 135 N-terminal domain-containing protein</fullName>
    </recommendedName>
</protein>
<proteinExistence type="predicted"/>
<evidence type="ECO:0000313" key="3">
    <source>
        <dbReference type="EMBL" id="WFD14360.1"/>
    </source>
</evidence>
<feature type="transmembrane region" description="Helical" evidence="2">
    <location>
        <begin position="559"/>
        <end position="583"/>
    </location>
</feature>
<feature type="region of interest" description="Disordered" evidence="1">
    <location>
        <begin position="13"/>
        <end position="45"/>
    </location>
</feature>
<accession>A0AAJ5YYP2</accession>
<keyword evidence="2" id="KW-0472">Membrane</keyword>
<gene>
    <name evidence="3" type="ORF">MARU1_000361</name>
</gene>
<dbReference type="Proteomes" id="UP001217582">
    <property type="component" value="Chromosome 1"/>
</dbReference>
<dbReference type="PANTHER" id="PTHR12459">
    <property type="entry name" value="TRANSMEMBRANE PROTEIN 135-RELATED"/>
    <property type="match status" value="1"/>
</dbReference>
<organism evidence="3 4">
    <name type="scientific">Malassezia arunalokei</name>
    <dbReference type="NCBI Taxonomy" id="1514897"/>
    <lineage>
        <taxon>Eukaryota</taxon>
        <taxon>Fungi</taxon>
        <taxon>Dikarya</taxon>
        <taxon>Basidiomycota</taxon>
        <taxon>Ustilaginomycotina</taxon>
        <taxon>Malasseziomycetes</taxon>
        <taxon>Malasseziales</taxon>
        <taxon>Malasseziaceae</taxon>
        <taxon>Malassezia</taxon>
    </lineage>
</organism>
<reference evidence="3 4" key="1">
    <citation type="submission" date="2023-03" db="EMBL/GenBank/DDBJ databases">
        <title>Mating type loci evolution in Malassezia.</title>
        <authorList>
            <person name="Coelho M.A."/>
        </authorList>
    </citation>
    <scope>NUCLEOTIDE SEQUENCE [LARGE SCALE GENOMIC DNA]</scope>
    <source>
        <strain evidence="3 4">CBS 13387</strain>
    </source>
</reference>
<dbReference type="PANTHER" id="PTHR12459:SF6">
    <property type="entry name" value="GB|AAD46013.1"/>
    <property type="match status" value="1"/>
</dbReference>
<dbReference type="AlphaFoldDB" id="A0AAJ5YYP2"/>